<dbReference type="Proteomes" id="UP001501196">
    <property type="component" value="Unassembled WGS sequence"/>
</dbReference>
<proteinExistence type="predicted"/>
<dbReference type="Pfam" id="PF19872">
    <property type="entry name" value="DUF6345"/>
    <property type="match status" value="1"/>
</dbReference>
<accession>A0ABN2U4R6</accession>
<sequence>MNVYVANGCSGPDLKLCIKEANAFAAWYQVSGHTSVSRWQDGNVWGSDFRDGGGDLDPGGGADITEIYFYSGHGTCQNPPTSTSPDFISTCGNFGKPSRVDIGAECGFGNGSGTLQFLFLDASCPMDLVSITTNWFAPFAGLHMAVGHSGTSNADTLDSVDRGSQFGARTAGLPDPAGWLFPQQSVGDAWMATGTIDIQSGCSAVVVAAGRTESEAVDRREHERIDDHRADPDSTWIAWRWRTR</sequence>
<dbReference type="EMBL" id="BAAAPW010000001">
    <property type="protein sequence ID" value="GAA2027691.1"/>
    <property type="molecule type" value="Genomic_DNA"/>
</dbReference>
<keyword evidence="2" id="KW-1185">Reference proteome</keyword>
<organism evidence="1 2">
    <name type="scientific">Agromyces tropicus</name>
    <dbReference type="NCBI Taxonomy" id="555371"/>
    <lineage>
        <taxon>Bacteria</taxon>
        <taxon>Bacillati</taxon>
        <taxon>Actinomycetota</taxon>
        <taxon>Actinomycetes</taxon>
        <taxon>Micrococcales</taxon>
        <taxon>Microbacteriaceae</taxon>
        <taxon>Agromyces</taxon>
    </lineage>
</organism>
<comment type="caution">
    <text evidence="1">The sequence shown here is derived from an EMBL/GenBank/DDBJ whole genome shotgun (WGS) entry which is preliminary data.</text>
</comment>
<gene>
    <name evidence="1" type="ORF">GCM10009819_08930</name>
</gene>
<evidence type="ECO:0000313" key="1">
    <source>
        <dbReference type="EMBL" id="GAA2027691.1"/>
    </source>
</evidence>
<dbReference type="InterPro" id="IPR045926">
    <property type="entry name" value="DUF6345"/>
</dbReference>
<protein>
    <submittedName>
        <fullName evidence="1">Uncharacterized protein</fullName>
    </submittedName>
</protein>
<name>A0ABN2U4R6_9MICO</name>
<evidence type="ECO:0000313" key="2">
    <source>
        <dbReference type="Proteomes" id="UP001501196"/>
    </source>
</evidence>
<reference evidence="1 2" key="1">
    <citation type="journal article" date="2019" name="Int. J. Syst. Evol. Microbiol.">
        <title>The Global Catalogue of Microorganisms (GCM) 10K type strain sequencing project: providing services to taxonomists for standard genome sequencing and annotation.</title>
        <authorList>
            <consortium name="The Broad Institute Genomics Platform"/>
            <consortium name="The Broad Institute Genome Sequencing Center for Infectious Disease"/>
            <person name="Wu L."/>
            <person name="Ma J."/>
        </authorList>
    </citation>
    <scope>NUCLEOTIDE SEQUENCE [LARGE SCALE GENOMIC DNA]</scope>
    <source>
        <strain evidence="1 2">JCM 15672</strain>
    </source>
</reference>